<evidence type="ECO:0000259" key="1">
    <source>
        <dbReference type="Pfam" id="PF20256"/>
    </source>
</evidence>
<feature type="domain" description="Aldehyde oxidase/xanthine dehydrogenase second molybdopterin binding" evidence="1">
    <location>
        <begin position="25"/>
        <end position="110"/>
    </location>
</feature>
<gene>
    <name evidence="2" type="ORF">METZ01_LOCUS295902</name>
</gene>
<dbReference type="GO" id="GO:0016491">
    <property type="term" value="F:oxidoreductase activity"/>
    <property type="evidence" value="ECO:0007669"/>
    <property type="project" value="InterPro"/>
</dbReference>
<dbReference type="SUPFAM" id="SSF56003">
    <property type="entry name" value="Molybdenum cofactor-binding domain"/>
    <property type="match status" value="1"/>
</dbReference>
<dbReference type="InterPro" id="IPR052516">
    <property type="entry name" value="N-heterocyclic_Hydroxylase"/>
</dbReference>
<dbReference type="InterPro" id="IPR046867">
    <property type="entry name" value="AldOxase/xan_DH_MoCoBD2"/>
</dbReference>
<organism evidence="2">
    <name type="scientific">marine metagenome</name>
    <dbReference type="NCBI Taxonomy" id="408172"/>
    <lineage>
        <taxon>unclassified sequences</taxon>
        <taxon>metagenomes</taxon>
        <taxon>ecological metagenomes</taxon>
    </lineage>
</organism>
<reference evidence="2" key="1">
    <citation type="submission" date="2018-05" db="EMBL/GenBank/DDBJ databases">
        <authorList>
            <person name="Lanie J.A."/>
            <person name="Ng W.-L."/>
            <person name="Kazmierczak K.M."/>
            <person name="Andrzejewski T.M."/>
            <person name="Davidsen T.M."/>
            <person name="Wayne K.J."/>
            <person name="Tettelin H."/>
            <person name="Glass J.I."/>
            <person name="Rusch D."/>
            <person name="Podicherti R."/>
            <person name="Tsui H.-C.T."/>
            <person name="Winkler M.E."/>
        </authorList>
    </citation>
    <scope>NUCLEOTIDE SEQUENCE</scope>
</reference>
<proteinExistence type="predicted"/>
<dbReference type="EMBL" id="UINC01090794">
    <property type="protein sequence ID" value="SVC43048.1"/>
    <property type="molecule type" value="Genomic_DNA"/>
</dbReference>
<dbReference type="PANTHER" id="PTHR47495">
    <property type="entry name" value="ALDEHYDE DEHYDROGENASE"/>
    <property type="match status" value="1"/>
</dbReference>
<dbReference type="InterPro" id="IPR037165">
    <property type="entry name" value="AldOxase/xan_DH_Mopterin-bd_sf"/>
</dbReference>
<evidence type="ECO:0000313" key="2">
    <source>
        <dbReference type="EMBL" id="SVC43048.1"/>
    </source>
</evidence>
<sequence>KELASKLMETGGPISVAASVAPRGAGPSFTTHMVDVEVDPETGKVDVLRYTAAQDVGTMIHPDYVEGQVQGGAAQGIGWALNEEYFFDDKGQMLNSSYLDYRVPTILDLPKLDTILVQHPNPDHPFGVRGVAEISVVPPLGALANAIYDAVGVRMRDLPMAPHKIVKALQEKNGKTK</sequence>
<feature type="non-terminal residue" evidence="2">
    <location>
        <position position="1"/>
    </location>
</feature>
<accession>A0A382M351</accession>
<dbReference type="Pfam" id="PF20256">
    <property type="entry name" value="MoCoBD_2"/>
    <property type="match status" value="1"/>
</dbReference>
<dbReference type="PANTHER" id="PTHR47495:SF2">
    <property type="entry name" value="ALDEHYDE DEHYDROGENASE"/>
    <property type="match status" value="1"/>
</dbReference>
<dbReference type="AlphaFoldDB" id="A0A382M351"/>
<protein>
    <recommendedName>
        <fullName evidence="1">Aldehyde oxidase/xanthine dehydrogenase second molybdopterin binding domain-containing protein</fullName>
    </recommendedName>
</protein>
<dbReference type="Gene3D" id="3.30.365.10">
    <property type="entry name" value="Aldehyde oxidase/xanthine dehydrogenase, molybdopterin binding domain"/>
    <property type="match status" value="1"/>
</dbReference>
<name>A0A382M351_9ZZZZ</name>